<proteinExistence type="inferred from homology"/>
<feature type="transmembrane region" description="Helical" evidence="7">
    <location>
        <begin position="45"/>
        <end position="74"/>
    </location>
</feature>
<dbReference type="AlphaFoldDB" id="A0A0R2JU00"/>
<dbReference type="PATRIC" id="fig|1620.3.peg.1504"/>
<dbReference type="PANTHER" id="PTHR43744:SF8">
    <property type="entry name" value="SN-GLYCEROL-3-PHOSPHATE TRANSPORT SYSTEM PERMEASE PROTEIN UGPE"/>
    <property type="match status" value="1"/>
</dbReference>
<dbReference type="Pfam" id="PF00528">
    <property type="entry name" value="BPD_transp_1"/>
    <property type="match status" value="1"/>
</dbReference>
<organism evidence="9 10">
    <name type="scientific">Weissella minor</name>
    <dbReference type="NCBI Taxonomy" id="1620"/>
    <lineage>
        <taxon>Bacteria</taxon>
        <taxon>Bacillati</taxon>
        <taxon>Bacillota</taxon>
        <taxon>Bacilli</taxon>
        <taxon>Lactobacillales</taxon>
        <taxon>Lactobacillaceae</taxon>
        <taxon>Weissella</taxon>
    </lineage>
</organism>
<keyword evidence="4 7" id="KW-0812">Transmembrane</keyword>
<evidence type="ECO:0000256" key="6">
    <source>
        <dbReference type="ARBA" id="ARBA00023136"/>
    </source>
</evidence>
<evidence type="ECO:0000256" key="3">
    <source>
        <dbReference type="ARBA" id="ARBA00022475"/>
    </source>
</evidence>
<name>A0A0R2JU00_9LACO</name>
<feature type="transmembrane region" description="Helical" evidence="7">
    <location>
        <begin position="156"/>
        <end position="178"/>
    </location>
</feature>
<gene>
    <name evidence="9" type="ORF">IV67_GL001473</name>
</gene>
<evidence type="ECO:0000256" key="2">
    <source>
        <dbReference type="ARBA" id="ARBA00022448"/>
    </source>
</evidence>
<reference evidence="9 10" key="1">
    <citation type="journal article" date="2015" name="Genome Announc.">
        <title>Expanding the biotechnology potential of lactobacilli through comparative genomics of 213 strains and associated genera.</title>
        <authorList>
            <person name="Sun Z."/>
            <person name="Harris H.M."/>
            <person name="McCann A."/>
            <person name="Guo C."/>
            <person name="Argimon S."/>
            <person name="Zhang W."/>
            <person name="Yang X."/>
            <person name="Jeffery I.B."/>
            <person name="Cooney J.C."/>
            <person name="Kagawa T.F."/>
            <person name="Liu W."/>
            <person name="Song Y."/>
            <person name="Salvetti E."/>
            <person name="Wrobel A."/>
            <person name="Rasinkangas P."/>
            <person name="Parkhill J."/>
            <person name="Rea M.C."/>
            <person name="O'Sullivan O."/>
            <person name="Ritari J."/>
            <person name="Douillard F.P."/>
            <person name="Paul Ross R."/>
            <person name="Yang R."/>
            <person name="Briner A.E."/>
            <person name="Felis G.E."/>
            <person name="de Vos W.M."/>
            <person name="Barrangou R."/>
            <person name="Klaenhammer T.R."/>
            <person name="Caufield P.W."/>
            <person name="Cui Y."/>
            <person name="Zhang H."/>
            <person name="O'Toole P.W."/>
        </authorList>
    </citation>
    <scope>NUCLEOTIDE SEQUENCE [LARGE SCALE GENOMIC DNA]</scope>
    <source>
        <strain evidence="9 10">DSM 20014</strain>
    </source>
</reference>
<keyword evidence="3" id="KW-1003">Cell membrane</keyword>
<comment type="similarity">
    <text evidence="7">Belongs to the binding-protein-dependent transport system permease family.</text>
</comment>
<comment type="caution">
    <text evidence="9">The sequence shown here is derived from an EMBL/GenBank/DDBJ whole genome shotgun (WGS) entry which is preliminary data.</text>
</comment>
<dbReference type="InterPro" id="IPR035906">
    <property type="entry name" value="MetI-like_sf"/>
</dbReference>
<evidence type="ECO:0000256" key="4">
    <source>
        <dbReference type="ARBA" id="ARBA00022692"/>
    </source>
</evidence>
<feature type="transmembrane region" description="Helical" evidence="7">
    <location>
        <begin position="215"/>
        <end position="236"/>
    </location>
</feature>
<evidence type="ECO:0000313" key="10">
    <source>
        <dbReference type="Proteomes" id="UP000051673"/>
    </source>
</evidence>
<evidence type="ECO:0000313" key="9">
    <source>
        <dbReference type="EMBL" id="KRN77629.1"/>
    </source>
</evidence>
<keyword evidence="2 7" id="KW-0813">Transport</keyword>
<dbReference type="GO" id="GO:0005886">
    <property type="term" value="C:plasma membrane"/>
    <property type="evidence" value="ECO:0007669"/>
    <property type="project" value="UniProtKB-SubCell"/>
</dbReference>
<dbReference type="CDD" id="cd06261">
    <property type="entry name" value="TM_PBP2"/>
    <property type="match status" value="1"/>
</dbReference>
<dbReference type="InterPro" id="IPR000515">
    <property type="entry name" value="MetI-like"/>
</dbReference>
<protein>
    <submittedName>
        <fullName evidence="9">Glycerol-3-phosphate ABC transporter permease</fullName>
    </submittedName>
</protein>
<dbReference type="Proteomes" id="UP000051673">
    <property type="component" value="Unassembled WGS sequence"/>
</dbReference>
<evidence type="ECO:0000256" key="7">
    <source>
        <dbReference type="RuleBase" id="RU363032"/>
    </source>
</evidence>
<comment type="subcellular location">
    <subcellularLocation>
        <location evidence="1 7">Cell membrane</location>
        <topology evidence="1 7">Multi-pass membrane protein</topology>
    </subcellularLocation>
</comment>
<feature type="domain" description="ABC transmembrane type-1" evidence="8">
    <location>
        <begin position="46"/>
        <end position="236"/>
    </location>
</feature>
<dbReference type="EMBL" id="JQCD01000017">
    <property type="protein sequence ID" value="KRN77629.1"/>
    <property type="molecule type" value="Genomic_DNA"/>
</dbReference>
<dbReference type="Gene3D" id="1.10.3720.10">
    <property type="entry name" value="MetI-like"/>
    <property type="match status" value="1"/>
</dbReference>
<keyword evidence="10" id="KW-1185">Reference proteome</keyword>
<feature type="transmembrane region" description="Helical" evidence="7">
    <location>
        <begin position="114"/>
        <end position="135"/>
    </location>
</feature>
<evidence type="ECO:0000259" key="8">
    <source>
        <dbReference type="PROSITE" id="PS50928"/>
    </source>
</evidence>
<dbReference type="SUPFAM" id="SSF161098">
    <property type="entry name" value="MetI-like"/>
    <property type="match status" value="1"/>
</dbReference>
<keyword evidence="6 7" id="KW-0472">Membrane</keyword>
<accession>A0A0R2JU00</accession>
<sequence length="250" mass="28230">MLPVLLGISLSFSTSESIAQGHLIPDKFVITNYIDVVKDTNMLKFLAHSFIVSSVVMVGQVLLSILAAYAFVFIDFKFKKTAFIILLSTMMLPFESQIIPNFNIMRDLNLLNTYSAMALPFLASAFGTFMLKTSFEQMPAELRQLSEIEGLSHFQFLRMVVMPYCKISLITFALYSFLTNWNMYLWPLISTDNDKVRTAQIGLRQMRAQDTASNWGLIMAATIIVVIPTLLIIFLGQKYFKNGLTSGVIK</sequence>
<dbReference type="STRING" id="1620.IV67_GL001473"/>
<keyword evidence="5 7" id="KW-1133">Transmembrane helix</keyword>
<dbReference type="PROSITE" id="PS50928">
    <property type="entry name" value="ABC_TM1"/>
    <property type="match status" value="1"/>
</dbReference>
<dbReference type="PANTHER" id="PTHR43744">
    <property type="entry name" value="ABC TRANSPORTER PERMEASE PROTEIN MG189-RELATED-RELATED"/>
    <property type="match status" value="1"/>
</dbReference>
<evidence type="ECO:0000256" key="5">
    <source>
        <dbReference type="ARBA" id="ARBA00022989"/>
    </source>
</evidence>
<dbReference type="GO" id="GO:0055085">
    <property type="term" value="P:transmembrane transport"/>
    <property type="evidence" value="ECO:0007669"/>
    <property type="project" value="InterPro"/>
</dbReference>
<evidence type="ECO:0000256" key="1">
    <source>
        <dbReference type="ARBA" id="ARBA00004651"/>
    </source>
</evidence>